<evidence type="ECO:0000256" key="3">
    <source>
        <dbReference type="ARBA" id="ARBA00023098"/>
    </source>
</evidence>
<dbReference type="InterPro" id="IPR029058">
    <property type="entry name" value="AB_hydrolase_fold"/>
</dbReference>
<keyword evidence="1" id="KW-0378">Hydrolase</keyword>
<keyword evidence="3" id="KW-0443">Lipid metabolism</keyword>
<dbReference type="PROSITE" id="PS51257">
    <property type="entry name" value="PROKAR_LIPOPROTEIN"/>
    <property type="match status" value="1"/>
</dbReference>
<dbReference type="PANTHER" id="PTHR10272">
    <property type="entry name" value="PLATELET-ACTIVATING FACTOR ACETYLHYDROLASE"/>
    <property type="match status" value="1"/>
</dbReference>
<evidence type="ECO:0000313" key="5">
    <source>
        <dbReference type="EMBL" id="QSQ27269.1"/>
    </source>
</evidence>
<evidence type="ECO:0000256" key="2">
    <source>
        <dbReference type="ARBA" id="ARBA00022963"/>
    </source>
</evidence>
<reference evidence="5 6" key="1">
    <citation type="submission" date="2021-02" db="EMBL/GenBank/DDBJ databases">
        <title>De Novo genome assembly of isolated myxobacteria.</title>
        <authorList>
            <person name="Stevens D.C."/>
        </authorList>
    </citation>
    <scope>NUCLEOTIDE SEQUENCE [LARGE SCALE GENOMIC DNA]</scope>
    <source>
        <strain evidence="6">SCPEA02</strain>
    </source>
</reference>
<sequence length="523" mass="56017">MSRRRHIEGISTALVLACGLLTGTGCDGDDSKPPDDSPSLPTHTRVDNASLDVLPGVYPNAVDLSGTGTFEVAVLGAEGLDVSDLDPAQATLWDAKEEKKVSAVGTAPSRDVDGDGRLDALFTFSLPALKQAGVLTAETGRVVFRGKTRGGTEVSAQDGLFDAQHLVTRLPEPTGSFAVGTLEYAWTDGSREEWLTTEAGDFREVKVRLWYPAITRPQAQPAPYFLQPLEGELFATQGGLSSQVFSFVLAHSVRGAALPEGSERFPVVLLSHGYGSATALSSVAAEELASHGYVVAAISHPHSSSALVFPDGRVVSDVVEISPAQPDLNRRVQDLWTADARFVLDQLTRLDTADAQGRFTGRLDLTRVGMFGHSFGGSTAGEACRTDARVKAGLNMDGTFFGNLDAEVRVPFLLMNSEEATVDPSRARFFEHLRAIGYDVSFEGAGHFSFTDLGLALPLLQHYAPRTDAEDYQLGTLDAARAPMLVKAYVLAFFDKHLRELPAPLLDGPSAQNPEVELVLHAP</sequence>
<dbReference type="Pfam" id="PF03403">
    <property type="entry name" value="PAF-AH_p_II"/>
    <property type="match status" value="2"/>
</dbReference>
<protein>
    <recommendedName>
        <fullName evidence="7">Platelet-activating factor acetylhydrolase plasma/intracellular</fullName>
    </recommendedName>
</protein>
<gene>
    <name evidence="5" type="ORF">JY651_21165</name>
</gene>
<evidence type="ECO:0000256" key="4">
    <source>
        <dbReference type="SAM" id="MobiDB-lite"/>
    </source>
</evidence>
<dbReference type="RefSeq" id="WP_206728795.1">
    <property type="nucleotide sequence ID" value="NZ_CP071090.1"/>
</dbReference>
<accession>A0ABX7P9Y4</accession>
<proteinExistence type="predicted"/>
<keyword evidence="2" id="KW-0442">Lipid degradation</keyword>
<name>A0ABX7P9Y4_9BACT</name>
<dbReference type="Gene3D" id="3.40.50.1820">
    <property type="entry name" value="alpha/beta hydrolase"/>
    <property type="match status" value="1"/>
</dbReference>
<dbReference type="Proteomes" id="UP000662747">
    <property type="component" value="Chromosome"/>
</dbReference>
<evidence type="ECO:0000256" key="1">
    <source>
        <dbReference type="ARBA" id="ARBA00022801"/>
    </source>
</evidence>
<keyword evidence="6" id="KW-1185">Reference proteome</keyword>
<evidence type="ECO:0008006" key="7">
    <source>
        <dbReference type="Google" id="ProtNLM"/>
    </source>
</evidence>
<dbReference type="EMBL" id="CP071090">
    <property type="protein sequence ID" value="QSQ27269.1"/>
    <property type="molecule type" value="Genomic_DNA"/>
</dbReference>
<dbReference type="PANTHER" id="PTHR10272:SF0">
    <property type="entry name" value="PLATELET-ACTIVATING FACTOR ACETYLHYDROLASE"/>
    <property type="match status" value="1"/>
</dbReference>
<dbReference type="SUPFAM" id="SSF53474">
    <property type="entry name" value="alpha/beta-Hydrolases"/>
    <property type="match status" value="1"/>
</dbReference>
<feature type="region of interest" description="Disordered" evidence="4">
    <location>
        <begin position="26"/>
        <end position="46"/>
    </location>
</feature>
<organism evidence="5 6">
    <name type="scientific">Pyxidicoccus parkwayensis</name>
    <dbReference type="NCBI Taxonomy" id="2813578"/>
    <lineage>
        <taxon>Bacteria</taxon>
        <taxon>Pseudomonadati</taxon>
        <taxon>Myxococcota</taxon>
        <taxon>Myxococcia</taxon>
        <taxon>Myxococcales</taxon>
        <taxon>Cystobacterineae</taxon>
        <taxon>Myxococcaceae</taxon>
        <taxon>Pyxidicoccus</taxon>
    </lineage>
</organism>
<evidence type="ECO:0000313" key="6">
    <source>
        <dbReference type="Proteomes" id="UP000662747"/>
    </source>
</evidence>